<dbReference type="PANTHER" id="PTHR33986">
    <property type="entry name" value="OS02G0535700 PROTEIN"/>
    <property type="match status" value="1"/>
</dbReference>
<evidence type="ECO:0000313" key="2">
    <source>
        <dbReference type="Proteomes" id="UP001596292"/>
    </source>
</evidence>
<sequence>MTGLAGLRAWIVTDGKAGDENQCLGIADTLGLDVSVRRVPASGPFGWFAPWGPIDPRQGPRRKGGALYGPLPALAIASGRRAVPYLRACRRLGVSFTAFLKDPRTGPGTADFIWVPEHDALRGPNVFATVTSPHRISPSRLAAARTVSDPRLAPLRGRRVAVLLGGDSRHLTFSEAEISRLADGLRDLAASGCALMVTASRRTPELLRSAAYSLATRTGGFFWDGTGENPYLGLLALAEAIVVTSDSVNMVSEAVATGAPVLLAEITGTPPRHRAMYEALAQAGAVAPFEGRLIDLRYQPIDATPVIAQALADAYIERHRSRD</sequence>
<dbReference type="Proteomes" id="UP001596292">
    <property type="component" value="Unassembled WGS sequence"/>
</dbReference>
<keyword evidence="2" id="KW-1185">Reference proteome</keyword>
<gene>
    <name evidence="1" type="ORF">ACFQE0_25200</name>
</gene>
<reference evidence="2" key="1">
    <citation type="journal article" date="2019" name="Int. J. Syst. Evol. Microbiol.">
        <title>The Global Catalogue of Microorganisms (GCM) 10K type strain sequencing project: providing services to taxonomists for standard genome sequencing and annotation.</title>
        <authorList>
            <consortium name="The Broad Institute Genomics Platform"/>
            <consortium name="The Broad Institute Genome Sequencing Center for Infectious Disease"/>
            <person name="Wu L."/>
            <person name="Ma J."/>
        </authorList>
    </citation>
    <scope>NUCLEOTIDE SEQUENCE [LARGE SCALE GENOMIC DNA]</scope>
    <source>
        <strain evidence="2">CCUG 48316</strain>
    </source>
</reference>
<dbReference type="Pfam" id="PF06258">
    <property type="entry name" value="Mito_fiss_Elm1"/>
    <property type="match status" value="1"/>
</dbReference>
<dbReference type="EMBL" id="JBHSWN010000001">
    <property type="protein sequence ID" value="MFC6792564.1"/>
    <property type="molecule type" value="Genomic_DNA"/>
</dbReference>
<dbReference type="InterPro" id="IPR009367">
    <property type="entry name" value="Elm1-like"/>
</dbReference>
<dbReference type="PANTHER" id="PTHR33986:SF15">
    <property type="entry name" value="MITOCHONDRIAL FISSION PROTEIN ELM1"/>
    <property type="match status" value="1"/>
</dbReference>
<organism evidence="1 2">
    <name type="scientific">Methylobacterium komagatae</name>
    <dbReference type="NCBI Taxonomy" id="374425"/>
    <lineage>
        <taxon>Bacteria</taxon>
        <taxon>Pseudomonadati</taxon>
        <taxon>Pseudomonadota</taxon>
        <taxon>Alphaproteobacteria</taxon>
        <taxon>Hyphomicrobiales</taxon>
        <taxon>Methylobacteriaceae</taxon>
        <taxon>Methylobacterium</taxon>
    </lineage>
</organism>
<name>A0ABW2BQ12_9HYPH</name>
<dbReference type="RefSeq" id="WP_378974587.1">
    <property type="nucleotide sequence ID" value="NZ_JBHSWN010000001.1"/>
</dbReference>
<evidence type="ECO:0000313" key="1">
    <source>
        <dbReference type="EMBL" id="MFC6792564.1"/>
    </source>
</evidence>
<proteinExistence type="predicted"/>
<accession>A0ABW2BQ12</accession>
<comment type="caution">
    <text evidence="1">The sequence shown here is derived from an EMBL/GenBank/DDBJ whole genome shotgun (WGS) entry which is preliminary data.</text>
</comment>
<protein>
    <submittedName>
        <fullName evidence="1">Mitochondrial fission ELM1 family protein</fullName>
    </submittedName>
</protein>